<dbReference type="PANTHER" id="PTHR12821">
    <property type="entry name" value="BYSTIN"/>
    <property type="match status" value="1"/>
</dbReference>
<feature type="compositionally biased region" description="Basic residues" evidence="2">
    <location>
        <begin position="30"/>
        <end position="39"/>
    </location>
</feature>
<dbReference type="GO" id="GO:0005737">
    <property type="term" value="C:cytoplasm"/>
    <property type="evidence" value="ECO:0007669"/>
    <property type="project" value="TreeGrafter"/>
</dbReference>
<sequence length="473" mass="55378">MGKITTKDSREQTHRAPLYKDITQQDGVLKTRKKNKKQKRDLEAEEDATEEHVLDAASSRKVLQLAREQQEEIEGEENDIQASTAPRFQIISRDSDDEEEDDEEFEGISDNEEEYYDDDEEVEEIDEADAALFESYFKQNSAPFGSFNLADKVMAKIYEKQNELQQQQQGDKMERPQDKVFLPPRVIEAYEMVGQSLRAWRHGKLPKLFKVLPTIKNWEDLIYVTQPESWTPQVVYEATKLFVSNLSANKAERFVNLILLPRFRMDIEESDEHKLNYHLYRSLKKSLYKPAAFFKGFLFPLIEDDCTTREAMIVGSILTKNSIPVQHSSVALSWLLEQEFTPATTVFIRILVEKKYALPYQTIDDIVFYFMRFRIITDQTKGDIILEDNHEIAEQRRLKQAPPMPLVWHKAFLAFAQRYKNDITEDQKDFLMEVIRQRGHKDIGPEIRRELNAGKQREIAVVEPVKDDIMAYF</sequence>
<dbReference type="Pfam" id="PF05291">
    <property type="entry name" value="Bystin"/>
    <property type="match status" value="1"/>
</dbReference>
<gene>
    <name evidence="3" type="ORF">CANARDRAFT_204570</name>
</gene>
<protein>
    <submittedName>
        <fullName evidence="3">Uncharacterized protein</fullName>
    </submittedName>
</protein>
<dbReference type="OrthoDB" id="2192561at2759"/>
<evidence type="ECO:0000313" key="4">
    <source>
        <dbReference type="Proteomes" id="UP000094801"/>
    </source>
</evidence>
<organism evidence="3 4">
    <name type="scientific">[Candida] arabinofermentans NRRL YB-2248</name>
    <dbReference type="NCBI Taxonomy" id="983967"/>
    <lineage>
        <taxon>Eukaryota</taxon>
        <taxon>Fungi</taxon>
        <taxon>Dikarya</taxon>
        <taxon>Ascomycota</taxon>
        <taxon>Saccharomycotina</taxon>
        <taxon>Pichiomycetes</taxon>
        <taxon>Pichiales</taxon>
        <taxon>Pichiaceae</taxon>
        <taxon>Ogataea</taxon>
        <taxon>Ogataea/Candida clade</taxon>
    </lineage>
</organism>
<comment type="similarity">
    <text evidence="1">Belongs to the bystin family.</text>
</comment>
<evidence type="ECO:0000256" key="2">
    <source>
        <dbReference type="SAM" id="MobiDB-lite"/>
    </source>
</evidence>
<keyword evidence="4" id="KW-1185">Reference proteome</keyword>
<dbReference type="Proteomes" id="UP000094801">
    <property type="component" value="Unassembled WGS sequence"/>
</dbReference>
<dbReference type="PANTHER" id="PTHR12821:SF0">
    <property type="entry name" value="BYSTIN"/>
    <property type="match status" value="1"/>
</dbReference>
<dbReference type="InterPro" id="IPR007955">
    <property type="entry name" value="Bystin"/>
</dbReference>
<dbReference type="GO" id="GO:0030688">
    <property type="term" value="C:preribosome, small subunit precursor"/>
    <property type="evidence" value="ECO:0007669"/>
    <property type="project" value="TreeGrafter"/>
</dbReference>
<dbReference type="EMBL" id="KV453875">
    <property type="protein sequence ID" value="ODV82759.1"/>
    <property type="molecule type" value="Genomic_DNA"/>
</dbReference>
<dbReference type="GO" id="GO:0030515">
    <property type="term" value="F:snoRNA binding"/>
    <property type="evidence" value="ECO:0007669"/>
    <property type="project" value="TreeGrafter"/>
</dbReference>
<dbReference type="AlphaFoldDB" id="A0A1E4STD1"/>
<feature type="compositionally biased region" description="Basic and acidic residues" evidence="2">
    <location>
        <begin position="1"/>
        <end position="14"/>
    </location>
</feature>
<evidence type="ECO:0000256" key="1">
    <source>
        <dbReference type="ARBA" id="ARBA00007114"/>
    </source>
</evidence>
<reference evidence="4" key="1">
    <citation type="submission" date="2016-04" db="EMBL/GenBank/DDBJ databases">
        <title>Comparative genomics of biotechnologically important yeasts.</title>
        <authorList>
            <consortium name="DOE Joint Genome Institute"/>
            <person name="Riley R."/>
            <person name="Haridas S."/>
            <person name="Wolfe K.H."/>
            <person name="Lopes M.R."/>
            <person name="Hittinger C.T."/>
            <person name="Goker M."/>
            <person name="Salamov A."/>
            <person name="Wisecaver J."/>
            <person name="Long T.M."/>
            <person name="Aerts A.L."/>
            <person name="Barry K."/>
            <person name="Choi C."/>
            <person name="Clum A."/>
            <person name="Coughlan A.Y."/>
            <person name="Deshpande S."/>
            <person name="Douglass A.P."/>
            <person name="Hanson S.J."/>
            <person name="Klenk H.-P."/>
            <person name="Labutti K."/>
            <person name="Lapidus A."/>
            <person name="Lindquist E."/>
            <person name="Lipzen A."/>
            <person name="Meier-Kolthoff J.P."/>
            <person name="Ohm R.A."/>
            <person name="Otillar R.P."/>
            <person name="Pangilinan J."/>
            <person name="Peng Y."/>
            <person name="Rokas A."/>
            <person name="Rosa C.A."/>
            <person name="Scheuner C."/>
            <person name="Sibirny A.A."/>
            <person name="Slot J.C."/>
            <person name="Stielow J.B."/>
            <person name="Sun H."/>
            <person name="Kurtzman C.P."/>
            <person name="Blackwell M."/>
            <person name="Grigoriev I.V."/>
            <person name="Jeffries T.W."/>
        </authorList>
    </citation>
    <scope>NUCLEOTIDE SEQUENCE [LARGE SCALE GENOMIC DNA]</scope>
    <source>
        <strain evidence="4">NRRL YB-2248</strain>
    </source>
</reference>
<accession>A0A1E4STD1</accession>
<name>A0A1E4STD1_9ASCO</name>
<dbReference type="GO" id="GO:0005730">
    <property type="term" value="C:nucleolus"/>
    <property type="evidence" value="ECO:0007669"/>
    <property type="project" value="TreeGrafter"/>
</dbReference>
<feature type="compositionally biased region" description="Acidic residues" evidence="2">
    <location>
        <begin position="95"/>
        <end position="109"/>
    </location>
</feature>
<proteinExistence type="inferred from homology"/>
<feature type="region of interest" description="Disordered" evidence="2">
    <location>
        <begin position="1"/>
        <end position="109"/>
    </location>
</feature>
<dbReference type="GO" id="GO:0006364">
    <property type="term" value="P:rRNA processing"/>
    <property type="evidence" value="ECO:0007669"/>
    <property type="project" value="TreeGrafter"/>
</dbReference>
<evidence type="ECO:0000313" key="3">
    <source>
        <dbReference type="EMBL" id="ODV82759.1"/>
    </source>
</evidence>
<dbReference type="STRING" id="983967.A0A1E4STD1"/>